<dbReference type="InParanoid" id="A0A3P8UPD4"/>
<keyword evidence="4" id="KW-1015">Disulfide bond</keyword>
<dbReference type="FunFam" id="2.40.10.10:FF:000036">
    <property type="entry name" value="Trypsin beta"/>
    <property type="match status" value="1"/>
</dbReference>
<dbReference type="GO" id="GO:0006508">
    <property type="term" value="P:proteolysis"/>
    <property type="evidence" value="ECO:0007669"/>
    <property type="project" value="UniProtKB-KW"/>
</dbReference>
<sequence>MTGPTKLLLLVLMSLCQNGLGSDIVNGKKVPKNLMLYMALVQNSQGQRCGGFLISQDFVLTAAHCNDIKPSTVVLGTHNLKNVTKDMRYGIAKKCIPPHFTKAANGGDIMLLKLSRKPPLNNRVQPVQLPKAANKIKDNAKCRVAGWGLTKTEGPNVDVLQFTEVPIVNLEVCKKQWKIINFDLPKNVICAGGYKVKKGFCQGDSGGPLVCGGTAVGVVSFNMRKDCDYPNVPNVYTDISKYLQWIKDVLKKKSC</sequence>
<dbReference type="PROSITE" id="PS00134">
    <property type="entry name" value="TRYPSIN_HIS"/>
    <property type="match status" value="1"/>
</dbReference>
<feature type="domain" description="Peptidase S1" evidence="6">
    <location>
        <begin position="24"/>
        <end position="251"/>
    </location>
</feature>
<dbReference type="RefSeq" id="XP_008336783.2">
    <property type="nucleotide sequence ID" value="XM_008338561.3"/>
</dbReference>
<organism evidence="7 8">
    <name type="scientific">Cynoglossus semilaevis</name>
    <name type="common">Tongue sole</name>
    <dbReference type="NCBI Taxonomy" id="244447"/>
    <lineage>
        <taxon>Eukaryota</taxon>
        <taxon>Metazoa</taxon>
        <taxon>Chordata</taxon>
        <taxon>Craniata</taxon>
        <taxon>Vertebrata</taxon>
        <taxon>Euteleostomi</taxon>
        <taxon>Actinopterygii</taxon>
        <taxon>Neopterygii</taxon>
        <taxon>Teleostei</taxon>
        <taxon>Neoteleostei</taxon>
        <taxon>Acanthomorphata</taxon>
        <taxon>Carangaria</taxon>
        <taxon>Pleuronectiformes</taxon>
        <taxon>Pleuronectoidei</taxon>
        <taxon>Cynoglossidae</taxon>
        <taxon>Cynoglossinae</taxon>
        <taxon>Cynoglossus</taxon>
    </lineage>
</organism>
<dbReference type="CDD" id="cd00190">
    <property type="entry name" value="Tryp_SPc"/>
    <property type="match status" value="1"/>
</dbReference>
<dbReference type="SMART" id="SM00020">
    <property type="entry name" value="Tryp_SPc"/>
    <property type="match status" value="1"/>
</dbReference>
<dbReference type="PANTHER" id="PTHR24271">
    <property type="entry name" value="KALLIKREIN-RELATED"/>
    <property type="match status" value="1"/>
</dbReference>
<evidence type="ECO:0000313" key="7">
    <source>
        <dbReference type="Ensembl" id="ENSCSEP00000004227.1"/>
    </source>
</evidence>
<reference evidence="7 8" key="1">
    <citation type="journal article" date="2014" name="Nat. Genet.">
        <title>Whole-genome sequence of a flatfish provides insights into ZW sex chromosome evolution and adaptation to a benthic lifestyle.</title>
        <authorList>
            <person name="Chen S."/>
            <person name="Zhang G."/>
            <person name="Shao C."/>
            <person name="Huang Q."/>
            <person name="Liu G."/>
            <person name="Zhang P."/>
            <person name="Song W."/>
            <person name="An N."/>
            <person name="Chalopin D."/>
            <person name="Volff J.N."/>
            <person name="Hong Y."/>
            <person name="Li Q."/>
            <person name="Sha Z."/>
            <person name="Zhou H."/>
            <person name="Xie M."/>
            <person name="Yu Q."/>
            <person name="Liu Y."/>
            <person name="Xiang H."/>
            <person name="Wang N."/>
            <person name="Wu K."/>
            <person name="Yang C."/>
            <person name="Zhou Q."/>
            <person name="Liao X."/>
            <person name="Yang L."/>
            <person name="Hu Q."/>
            <person name="Zhang J."/>
            <person name="Meng L."/>
            <person name="Jin L."/>
            <person name="Tian Y."/>
            <person name="Lian J."/>
            <person name="Yang J."/>
            <person name="Miao G."/>
            <person name="Liu S."/>
            <person name="Liang Z."/>
            <person name="Yan F."/>
            <person name="Li Y."/>
            <person name="Sun B."/>
            <person name="Zhang H."/>
            <person name="Zhang J."/>
            <person name="Zhu Y."/>
            <person name="Du M."/>
            <person name="Zhao Y."/>
            <person name="Schartl M."/>
            <person name="Tang Q."/>
            <person name="Wang J."/>
        </authorList>
    </citation>
    <scope>NUCLEOTIDE SEQUENCE</scope>
</reference>
<dbReference type="InterPro" id="IPR009003">
    <property type="entry name" value="Peptidase_S1_PA"/>
</dbReference>
<dbReference type="InterPro" id="IPR018114">
    <property type="entry name" value="TRYPSIN_HIS"/>
</dbReference>
<dbReference type="SUPFAM" id="SSF50494">
    <property type="entry name" value="Trypsin-like serine proteases"/>
    <property type="match status" value="1"/>
</dbReference>
<dbReference type="PANTHER" id="PTHR24271:SF87">
    <property type="entry name" value="ARGININE ESTERASE-LIKE-RELATED"/>
    <property type="match status" value="1"/>
</dbReference>
<dbReference type="KEGG" id="csem:103399917"/>
<feature type="signal peptide" evidence="5">
    <location>
        <begin position="1"/>
        <end position="21"/>
    </location>
</feature>
<dbReference type="STRING" id="244447.ENSCSEP00000004227"/>
<dbReference type="GO" id="GO:0004252">
    <property type="term" value="F:serine-type endopeptidase activity"/>
    <property type="evidence" value="ECO:0007669"/>
    <property type="project" value="InterPro"/>
</dbReference>
<evidence type="ECO:0000256" key="1">
    <source>
        <dbReference type="ARBA" id="ARBA00022670"/>
    </source>
</evidence>
<evidence type="ECO:0000256" key="2">
    <source>
        <dbReference type="ARBA" id="ARBA00022801"/>
    </source>
</evidence>
<dbReference type="GeneID" id="103399917"/>
<proteinExistence type="predicted"/>
<dbReference type="Gene3D" id="2.40.10.10">
    <property type="entry name" value="Trypsin-like serine proteases"/>
    <property type="match status" value="1"/>
</dbReference>
<dbReference type="PRINTS" id="PR00722">
    <property type="entry name" value="CHYMOTRYPSIN"/>
</dbReference>
<evidence type="ECO:0000256" key="5">
    <source>
        <dbReference type="SAM" id="SignalP"/>
    </source>
</evidence>
<dbReference type="OMA" id="GNCKYPN"/>
<dbReference type="GeneTree" id="ENSGT00910000144271"/>
<keyword evidence="5" id="KW-0732">Signal</keyword>
<evidence type="ECO:0000313" key="8">
    <source>
        <dbReference type="Proteomes" id="UP000265120"/>
    </source>
</evidence>
<protein>
    <submittedName>
        <fullName evidence="7">Mast cell protease 1A-like</fullName>
    </submittedName>
</protein>
<dbReference type="InterPro" id="IPR001254">
    <property type="entry name" value="Trypsin_dom"/>
</dbReference>
<dbReference type="AlphaFoldDB" id="A0A3P8UPD4"/>
<evidence type="ECO:0000256" key="3">
    <source>
        <dbReference type="ARBA" id="ARBA00022825"/>
    </source>
</evidence>
<dbReference type="OrthoDB" id="8440449at2759"/>
<reference evidence="7" key="2">
    <citation type="submission" date="2025-08" db="UniProtKB">
        <authorList>
            <consortium name="Ensembl"/>
        </authorList>
    </citation>
    <scope>IDENTIFICATION</scope>
</reference>
<dbReference type="Pfam" id="PF00089">
    <property type="entry name" value="Trypsin"/>
    <property type="match status" value="1"/>
</dbReference>
<keyword evidence="1" id="KW-0645">Protease</keyword>
<dbReference type="Ensembl" id="ENSCSET00000004282.1">
    <property type="protein sequence ID" value="ENSCSEP00000004227.1"/>
    <property type="gene ID" value="ENSCSEG00000002753.1"/>
</dbReference>
<dbReference type="InterPro" id="IPR001314">
    <property type="entry name" value="Peptidase_S1A"/>
</dbReference>
<name>A0A3P8UPD4_CYNSE</name>
<evidence type="ECO:0000259" key="6">
    <source>
        <dbReference type="PROSITE" id="PS50240"/>
    </source>
</evidence>
<accession>A0A3P8UPD4</accession>
<dbReference type="InterPro" id="IPR043504">
    <property type="entry name" value="Peptidase_S1_PA_chymotrypsin"/>
</dbReference>
<dbReference type="Proteomes" id="UP000265120">
    <property type="component" value="Chromosome 2"/>
</dbReference>
<dbReference type="FunCoup" id="A0A3P8UPD4">
    <property type="interactions" value="10"/>
</dbReference>
<evidence type="ECO:0000256" key="4">
    <source>
        <dbReference type="ARBA" id="ARBA00023157"/>
    </source>
</evidence>
<feature type="chain" id="PRO_5017984887" evidence="5">
    <location>
        <begin position="22"/>
        <end position="255"/>
    </location>
</feature>
<keyword evidence="2" id="KW-0378">Hydrolase</keyword>
<dbReference type="PROSITE" id="PS50240">
    <property type="entry name" value="TRYPSIN_DOM"/>
    <property type="match status" value="1"/>
</dbReference>
<reference evidence="7" key="3">
    <citation type="submission" date="2025-09" db="UniProtKB">
        <authorList>
            <consortium name="Ensembl"/>
        </authorList>
    </citation>
    <scope>IDENTIFICATION</scope>
</reference>
<keyword evidence="8" id="KW-1185">Reference proteome</keyword>
<keyword evidence="3" id="KW-0720">Serine protease</keyword>